<accession>A0A1M7M2J2</accession>
<dbReference type="AlphaFoldDB" id="A0A1M7M2J2"/>
<evidence type="ECO:0000256" key="1">
    <source>
        <dbReference type="SAM" id="Phobius"/>
    </source>
</evidence>
<evidence type="ECO:0000313" key="4">
    <source>
        <dbReference type="Proteomes" id="UP000184038"/>
    </source>
</evidence>
<feature type="transmembrane region" description="Helical" evidence="1">
    <location>
        <begin position="196"/>
        <end position="225"/>
    </location>
</feature>
<dbReference type="RefSeq" id="WP_073289780.1">
    <property type="nucleotide sequence ID" value="NZ_FRCP01000019.1"/>
</dbReference>
<keyword evidence="1" id="KW-0472">Membrane</keyword>
<protein>
    <submittedName>
        <fullName evidence="3">Stage III sporulation protein AE</fullName>
    </submittedName>
</protein>
<feature type="transmembrane region" description="Helical" evidence="1">
    <location>
        <begin position="356"/>
        <end position="384"/>
    </location>
</feature>
<dbReference type="Proteomes" id="UP000184038">
    <property type="component" value="Unassembled WGS sequence"/>
</dbReference>
<reference evidence="3 4" key="1">
    <citation type="submission" date="2016-11" db="EMBL/GenBank/DDBJ databases">
        <authorList>
            <person name="Jaros S."/>
            <person name="Januszkiewicz K."/>
            <person name="Wedrychowicz H."/>
        </authorList>
    </citation>
    <scope>NUCLEOTIDE SEQUENCE [LARGE SCALE GENOMIC DNA]</scope>
    <source>
        <strain evidence="3 4">DSM 15930</strain>
    </source>
</reference>
<dbReference type="Pfam" id="PF09546">
    <property type="entry name" value="Spore_III_AE"/>
    <property type="match status" value="1"/>
</dbReference>
<keyword evidence="4" id="KW-1185">Reference proteome</keyword>
<proteinExistence type="predicted"/>
<dbReference type="OrthoDB" id="1706761at2"/>
<name>A0A1M7M2J2_9FIRM</name>
<dbReference type="EMBL" id="FRCP01000019">
    <property type="protein sequence ID" value="SHM84876.1"/>
    <property type="molecule type" value="Genomic_DNA"/>
</dbReference>
<keyword evidence="2" id="KW-0732">Signal</keyword>
<keyword evidence="1" id="KW-0812">Transmembrane</keyword>
<evidence type="ECO:0000256" key="2">
    <source>
        <dbReference type="SAM" id="SignalP"/>
    </source>
</evidence>
<dbReference type="STRING" id="1120996.SAMN02746066_03573"/>
<organism evidence="3 4">
    <name type="scientific">Anaerosporobacter mobilis DSM 15930</name>
    <dbReference type="NCBI Taxonomy" id="1120996"/>
    <lineage>
        <taxon>Bacteria</taxon>
        <taxon>Bacillati</taxon>
        <taxon>Bacillota</taxon>
        <taxon>Clostridia</taxon>
        <taxon>Lachnospirales</taxon>
        <taxon>Lachnospiraceae</taxon>
        <taxon>Anaerosporobacter</taxon>
    </lineage>
</organism>
<feature type="transmembrane region" description="Helical" evidence="1">
    <location>
        <begin position="246"/>
        <end position="266"/>
    </location>
</feature>
<dbReference type="InterPro" id="IPR014194">
    <property type="entry name" value="Spore_III_AE"/>
</dbReference>
<gene>
    <name evidence="3" type="ORF">SAMN02746066_03573</name>
</gene>
<sequence length="390" mass="41957">MKRLIITIILLLLLNSTSVSANDKMLHEEQDNEDTSTEDYLTYYEDFDYDDIQSAIDNVLVSKGSFDFKDYVGKLISSGEGISAKGAIGDLFTAFTKEFDANRSALFKLIMIAIVAAVFTNFTNVFNNNQVGETSFYITYLLLFTTITGTFATATAVASGAISAVLSFMKALIPTYFMSIAFCSTKATTLVFYESALVLITIVDVVLVRVMIPLVNIYMVITLVNNLAKEDFLSKLAELLESIIKWSMRTLFIAVVGFNTIQGLIVPASNSLKKSLAIKFTKAIPGIGNSLNSVAETVMGAGTLIKNAIGVTGLVVIVLICVIPLIKLIITMLIYKVGVAIVQPISDKRVITCISGAANAAGLLVYVVSIAAVLFMVTIAILAATTSIGV</sequence>
<feature type="transmembrane region" description="Helical" evidence="1">
    <location>
        <begin position="138"/>
        <end position="169"/>
    </location>
</feature>
<feature type="transmembrane region" description="Helical" evidence="1">
    <location>
        <begin position="105"/>
        <end position="126"/>
    </location>
</feature>
<keyword evidence="1" id="KW-1133">Transmembrane helix</keyword>
<feature type="chain" id="PRO_5013020318" evidence="2">
    <location>
        <begin position="22"/>
        <end position="390"/>
    </location>
</feature>
<feature type="transmembrane region" description="Helical" evidence="1">
    <location>
        <begin position="308"/>
        <end position="335"/>
    </location>
</feature>
<evidence type="ECO:0000313" key="3">
    <source>
        <dbReference type="EMBL" id="SHM84876.1"/>
    </source>
</evidence>
<feature type="signal peptide" evidence="2">
    <location>
        <begin position="1"/>
        <end position="21"/>
    </location>
</feature>